<comment type="caution">
    <text evidence="3">The sequence shown here is derived from an EMBL/GenBank/DDBJ whole genome shotgun (WGS) entry which is preliminary data.</text>
</comment>
<feature type="region of interest" description="Disordered" evidence="2">
    <location>
        <begin position="140"/>
        <end position="196"/>
    </location>
</feature>
<dbReference type="GO" id="GO:0016579">
    <property type="term" value="P:protein deubiquitination"/>
    <property type="evidence" value="ECO:0007669"/>
    <property type="project" value="TreeGrafter"/>
</dbReference>
<accession>A0A4S9SNL5</accession>
<feature type="compositionally biased region" description="Basic and acidic residues" evidence="2">
    <location>
        <begin position="789"/>
        <end position="801"/>
    </location>
</feature>
<evidence type="ECO:0008006" key="5">
    <source>
        <dbReference type="Google" id="ProtNLM"/>
    </source>
</evidence>
<evidence type="ECO:0000313" key="4">
    <source>
        <dbReference type="Proteomes" id="UP000308005"/>
    </source>
</evidence>
<keyword evidence="1" id="KW-0175">Coiled coil</keyword>
<dbReference type="GO" id="GO:0005829">
    <property type="term" value="C:cytosol"/>
    <property type="evidence" value="ECO:0007669"/>
    <property type="project" value="TreeGrafter"/>
</dbReference>
<reference evidence="3 4" key="1">
    <citation type="submission" date="2018-10" db="EMBL/GenBank/DDBJ databases">
        <title>Fifty Aureobasidium pullulans genomes reveal a recombining polyextremotolerant generalist.</title>
        <authorList>
            <person name="Gostincar C."/>
            <person name="Turk M."/>
            <person name="Zajc J."/>
            <person name="Gunde-Cimerman N."/>
        </authorList>
    </citation>
    <scope>NUCLEOTIDE SEQUENCE [LARGE SCALE GENOMIC DNA]</scope>
    <source>
        <strain evidence="3 4">EXF-3863</strain>
    </source>
</reference>
<feature type="compositionally biased region" description="Basic and acidic residues" evidence="2">
    <location>
        <begin position="809"/>
        <end position="819"/>
    </location>
</feature>
<proteinExistence type="predicted"/>
<feature type="compositionally biased region" description="Polar residues" evidence="2">
    <location>
        <begin position="846"/>
        <end position="861"/>
    </location>
</feature>
<dbReference type="GO" id="GO:0005634">
    <property type="term" value="C:nucleus"/>
    <property type="evidence" value="ECO:0007669"/>
    <property type="project" value="TreeGrafter"/>
</dbReference>
<dbReference type="PANTHER" id="PTHR39597:SF1">
    <property type="entry name" value="UBA DOMAIN-CONTAINING PROTEIN RUP1"/>
    <property type="match status" value="1"/>
</dbReference>
<dbReference type="EMBL" id="QZBM01000562">
    <property type="protein sequence ID" value="THZ12647.1"/>
    <property type="molecule type" value="Genomic_DNA"/>
</dbReference>
<dbReference type="PANTHER" id="PTHR39597">
    <property type="entry name" value="UBA DOMAIN-CONTAINING PROTEIN RUP1"/>
    <property type="match status" value="1"/>
</dbReference>
<feature type="compositionally biased region" description="Polar residues" evidence="2">
    <location>
        <begin position="176"/>
        <end position="190"/>
    </location>
</feature>
<evidence type="ECO:0000256" key="2">
    <source>
        <dbReference type="SAM" id="MobiDB-lite"/>
    </source>
</evidence>
<dbReference type="InterPro" id="IPR055335">
    <property type="entry name" value="Ucp6/RUP1"/>
</dbReference>
<organism evidence="3 4">
    <name type="scientific">Aureobasidium pullulans</name>
    <name type="common">Black yeast</name>
    <name type="synonym">Pullularia pullulans</name>
    <dbReference type="NCBI Taxonomy" id="5580"/>
    <lineage>
        <taxon>Eukaryota</taxon>
        <taxon>Fungi</taxon>
        <taxon>Dikarya</taxon>
        <taxon>Ascomycota</taxon>
        <taxon>Pezizomycotina</taxon>
        <taxon>Dothideomycetes</taxon>
        <taxon>Dothideomycetidae</taxon>
        <taxon>Dothideales</taxon>
        <taxon>Saccotheciaceae</taxon>
        <taxon>Aureobasidium</taxon>
    </lineage>
</organism>
<dbReference type="Proteomes" id="UP000308005">
    <property type="component" value="Unassembled WGS sequence"/>
</dbReference>
<feature type="region of interest" description="Disordered" evidence="2">
    <location>
        <begin position="784"/>
        <end position="861"/>
    </location>
</feature>
<dbReference type="AlphaFoldDB" id="A0A4S9SNL5"/>
<feature type="compositionally biased region" description="Polar residues" evidence="2">
    <location>
        <begin position="144"/>
        <end position="158"/>
    </location>
</feature>
<evidence type="ECO:0000256" key="1">
    <source>
        <dbReference type="SAM" id="Coils"/>
    </source>
</evidence>
<feature type="coiled-coil region" evidence="1">
    <location>
        <begin position="574"/>
        <end position="604"/>
    </location>
</feature>
<evidence type="ECO:0000313" key="3">
    <source>
        <dbReference type="EMBL" id="THZ12647.1"/>
    </source>
</evidence>
<gene>
    <name evidence="3" type="ORF">D6C91_08354</name>
</gene>
<sequence length="861" mass="94914">MCFVKLVFIVADDVAGSVHRASKQSSKQSATSTQPSFLYTFEVRSVSFTSGIMTDAHSEAIAGIVGVVGCTDDVARRWLKVKNNDADAALNAIFDNEDLSKAESTSTVTWNENDFSAGRDGTAAFGPQNYAFNEQNLRPLGQSAAPTRGNSPANSFRQPANRDDEDADLQKAIAASQGQTGVTLPNTNFKPATENHYDPRQWSLTIADDQQASEIIPDLEPHERKNEPGEPRFLKQLPSGDYLPNLLTIAHSIPFARKALLAPHKSYSSYGSDSEWWKGHGIRLPKIVSTVSGAPLEPATTSQDEMIAEMQRLMALLDESTRSYGSADTLVRLAENNSGCILDRVLQKWENAYLDTMEQYYNENKFFVFHSLIGTTNPEGMNTSDLYSLPLFVTSGPGNASVDLASIMDDTLWDTDVDDVNFYDNFIDSCAQVLPIRLTQNDTSKETLNVIIPPAFYVDKYLKKNADATREVRKQIAHGKKKIEKIELAEFKLKNYRHAQKGDFDTDSMLQHAQNYFSGESRKNLIEEREGAGAGGDTDIPLPLEHHSVIAEQLHAVCVEIDSKLKGMHNELVVVNHRLNVLALEQEKEKARKALAELSQETGLAQESLQHRYSLRGVSTKSQVTYLLRPRDPSDTSMVDDEDAPAGTQWWRIEYDVQVNGAKVNKSKSSQDDVIRAVELEHNQALLVYASDAALSSEHHIELTPALKEFIRHDDENFDSEMQMNGYGHVNVYPANVGQRRGSADSTIANFGNDEDLPPAYEDGDVEYGRIPIDDGKDITMNGGGESPPAHEIRLDNEDVQHSSGGDKGGVEMIEKTHEVPSTLYGFGNDGSKTAKTGNDDAMTGITAQAGGSTDRLQQTP</sequence>
<protein>
    <recommendedName>
        <fullName evidence="5">Ubiquitin interaction motif protein</fullName>
    </recommendedName>
</protein>
<name>A0A4S9SNL5_AURPU</name>